<dbReference type="InterPro" id="IPR009061">
    <property type="entry name" value="DNA-bd_dom_put_sf"/>
</dbReference>
<reference evidence="3 4" key="1">
    <citation type="submission" date="2015-08" db="EMBL/GenBank/DDBJ databases">
        <title>Draft Genome Sequence of Bacillus vietnamensis UCD-SED5.</title>
        <authorList>
            <person name="Lee R.D."/>
            <person name="Jospin G."/>
            <person name="Lang J.M."/>
            <person name="Coil D.A."/>
            <person name="Eisen J.A."/>
        </authorList>
    </citation>
    <scope>NUCLEOTIDE SEQUENCE [LARGE SCALE GENOMIC DNA]</scope>
    <source>
        <strain evidence="3 4">UCD-SED5</strain>
    </source>
</reference>
<dbReference type="Pfam" id="PF13411">
    <property type="entry name" value="MerR_1"/>
    <property type="match status" value="1"/>
</dbReference>
<evidence type="ECO:0000256" key="1">
    <source>
        <dbReference type="ARBA" id="ARBA00023125"/>
    </source>
</evidence>
<feature type="domain" description="HTH merR-type" evidence="2">
    <location>
        <begin position="1"/>
        <end position="69"/>
    </location>
</feature>
<evidence type="ECO:0000313" key="3">
    <source>
        <dbReference type="EMBL" id="KPL60163.1"/>
    </source>
</evidence>
<dbReference type="PATRIC" id="fig|218284.4.peg.3425"/>
<name>A0A0P6WV35_9BACI</name>
<dbReference type="PRINTS" id="PR00040">
    <property type="entry name" value="HTHMERR"/>
</dbReference>
<sequence length="118" mass="13635">MFSISEASEALGVTSHTLRYYEKEGIITPNRSSTGIRSYTDSHLKWLKFVMKLRETKMPISTIKDYTGLVMEGNHTRKERLTLLEEHQKNIQQQIEILLSTNEMLNDKIGSYKKALAE</sequence>
<dbReference type="OrthoDB" id="9811174at2"/>
<dbReference type="PANTHER" id="PTHR30204">
    <property type="entry name" value="REDOX-CYCLING DRUG-SENSING TRANSCRIPTIONAL ACTIVATOR SOXR"/>
    <property type="match status" value="1"/>
</dbReference>
<gene>
    <name evidence="3" type="ORF">AM506_08920</name>
</gene>
<proteinExistence type="predicted"/>
<dbReference type="InterPro" id="IPR000551">
    <property type="entry name" value="MerR-type_HTH_dom"/>
</dbReference>
<dbReference type="SUPFAM" id="SSF46955">
    <property type="entry name" value="Putative DNA-binding domain"/>
    <property type="match status" value="1"/>
</dbReference>
<evidence type="ECO:0000313" key="4">
    <source>
        <dbReference type="Proteomes" id="UP000050398"/>
    </source>
</evidence>
<dbReference type="InterPro" id="IPR047057">
    <property type="entry name" value="MerR_fam"/>
</dbReference>
<dbReference type="GO" id="GO:0003700">
    <property type="term" value="F:DNA-binding transcription factor activity"/>
    <property type="evidence" value="ECO:0007669"/>
    <property type="project" value="InterPro"/>
</dbReference>
<comment type="caution">
    <text evidence="3">The sequence shown here is derived from an EMBL/GenBank/DDBJ whole genome shotgun (WGS) entry which is preliminary data.</text>
</comment>
<dbReference type="AlphaFoldDB" id="A0A0P6WV35"/>
<evidence type="ECO:0000259" key="2">
    <source>
        <dbReference type="PROSITE" id="PS50937"/>
    </source>
</evidence>
<keyword evidence="1" id="KW-0238">DNA-binding</keyword>
<dbReference type="PANTHER" id="PTHR30204:SF82">
    <property type="entry name" value="TRANSCRIPTIONAL REGULATOR, MERR FAMILY"/>
    <property type="match status" value="1"/>
</dbReference>
<organism evidence="3 4">
    <name type="scientific">Rossellomorea vietnamensis</name>
    <dbReference type="NCBI Taxonomy" id="218284"/>
    <lineage>
        <taxon>Bacteria</taxon>
        <taxon>Bacillati</taxon>
        <taxon>Bacillota</taxon>
        <taxon>Bacilli</taxon>
        <taxon>Bacillales</taxon>
        <taxon>Bacillaceae</taxon>
        <taxon>Rossellomorea</taxon>
    </lineage>
</organism>
<dbReference type="Gene3D" id="1.10.1660.10">
    <property type="match status" value="1"/>
</dbReference>
<dbReference type="GO" id="GO:0003677">
    <property type="term" value="F:DNA binding"/>
    <property type="evidence" value="ECO:0007669"/>
    <property type="project" value="UniProtKB-KW"/>
</dbReference>
<dbReference type="EMBL" id="LIXZ01000005">
    <property type="protein sequence ID" value="KPL60163.1"/>
    <property type="molecule type" value="Genomic_DNA"/>
</dbReference>
<dbReference type="Proteomes" id="UP000050398">
    <property type="component" value="Unassembled WGS sequence"/>
</dbReference>
<accession>A0A0P6WV35</accession>
<dbReference type="CDD" id="cd01109">
    <property type="entry name" value="HTH_YyaN"/>
    <property type="match status" value="1"/>
</dbReference>
<dbReference type="PROSITE" id="PS50937">
    <property type="entry name" value="HTH_MERR_2"/>
    <property type="match status" value="1"/>
</dbReference>
<dbReference type="RefSeq" id="WP_060672133.1">
    <property type="nucleotide sequence ID" value="NZ_JBCNGU010000018.1"/>
</dbReference>
<dbReference type="SMART" id="SM00422">
    <property type="entry name" value="HTH_MERR"/>
    <property type="match status" value="1"/>
</dbReference>
<protein>
    <submittedName>
        <fullName evidence="3">MerR family transcriptional regulator</fullName>
    </submittedName>
</protein>
<dbReference type="PROSITE" id="PS00552">
    <property type="entry name" value="HTH_MERR_1"/>
    <property type="match status" value="1"/>
</dbReference>